<sequence>MLGSMAQQIPNPTAQGPNDVFFTSSSITTEMVEDCFGSVYTSPLLHTVSSNLCSKNPDNLPTWVCVSEEPSVDFMGLRMLGVKRNSIYHEIWRSMLPGHIFQYYPNKEITIRVASCAISTIMALHTSVLLCNLPLFRNHLPLFLFPVEELQKEHGFRSILIPMLELFSYMVLVSAVASIILLRAKFTRMHSVWFFSWSILMIAESDNPINALYLTLLGIFFIWWYAVCSWKSSNQMQGQKLSGTVEPESSHDLHP</sequence>
<dbReference type="AlphaFoldDB" id="A0A445DCA1"/>
<keyword evidence="1" id="KW-0812">Transmembrane</keyword>
<organism evidence="2 3">
    <name type="scientific">Arachis hypogaea</name>
    <name type="common">Peanut</name>
    <dbReference type="NCBI Taxonomy" id="3818"/>
    <lineage>
        <taxon>Eukaryota</taxon>
        <taxon>Viridiplantae</taxon>
        <taxon>Streptophyta</taxon>
        <taxon>Embryophyta</taxon>
        <taxon>Tracheophyta</taxon>
        <taxon>Spermatophyta</taxon>
        <taxon>Magnoliopsida</taxon>
        <taxon>eudicotyledons</taxon>
        <taxon>Gunneridae</taxon>
        <taxon>Pentapetalae</taxon>
        <taxon>rosids</taxon>
        <taxon>fabids</taxon>
        <taxon>Fabales</taxon>
        <taxon>Fabaceae</taxon>
        <taxon>Papilionoideae</taxon>
        <taxon>50 kb inversion clade</taxon>
        <taxon>dalbergioids sensu lato</taxon>
        <taxon>Dalbergieae</taxon>
        <taxon>Pterocarpus clade</taxon>
        <taxon>Arachis</taxon>
    </lineage>
</organism>
<feature type="transmembrane region" description="Helical" evidence="1">
    <location>
        <begin position="156"/>
        <end position="182"/>
    </location>
</feature>
<evidence type="ECO:0000256" key="1">
    <source>
        <dbReference type="SAM" id="Phobius"/>
    </source>
</evidence>
<protein>
    <submittedName>
        <fullName evidence="2">Uncharacterized protein</fullName>
    </submittedName>
</protein>
<keyword evidence="1" id="KW-1133">Transmembrane helix</keyword>
<evidence type="ECO:0000313" key="3">
    <source>
        <dbReference type="Proteomes" id="UP000289738"/>
    </source>
</evidence>
<reference evidence="2 3" key="1">
    <citation type="submission" date="2019-01" db="EMBL/GenBank/DDBJ databases">
        <title>Sequencing of cultivated peanut Arachis hypogaea provides insights into genome evolution and oil improvement.</title>
        <authorList>
            <person name="Chen X."/>
        </authorList>
    </citation>
    <scope>NUCLEOTIDE SEQUENCE [LARGE SCALE GENOMIC DNA]</scope>
    <source>
        <strain evidence="3">cv. Fuhuasheng</strain>
        <tissue evidence="2">Leaves</tissue>
    </source>
</reference>
<feature type="transmembrane region" description="Helical" evidence="1">
    <location>
        <begin position="211"/>
        <end position="230"/>
    </location>
</feature>
<dbReference type="EMBL" id="SDMP01000004">
    <property type="protein sequence ID" value="RYR60819.1"/>
    <property type="molecule type" value="Genomic_DNA"/>
</dbReference>
<evidence type="ECO:0000313" key="2">
    <source>
        <dbReference type="EMBL" id="RYR60819.1"/>
    </source>
</evidence>
<keyword evidence="3" id="KW-1185">Reference proteome</keyword>
<comment type="caution">
    <text evidence="2">The sequence shown here is derived from an EMBL/GenBank/DDBJ whole genome shotgun (WGS) entry which is preliminary data.</text>
</comment>
<dbReference type="OrthoDB" id="1436624at2759"/>
<feature type="transmembrane region" description="Helical" evidence="1">
    <location>
        <begin position="113"/>
        <end position="136"/>
    </location>
</feature>
<name>A0A445DCA1_ARAHY</name>
<dbReference type="Gramene" id="arahy.Tifrunner.gnm2.ann2.Ah04g381700.1">
    <property type="protein sequence ID" value="arahy.Tifrunner.gnm2.ann2.Ah04g381700.1-CDS"/>
    <property type="gene ID" value="arahy.Tifrunner.gnm2.ann2.Ah04g381700"/>
</dbReference>
<keyword evidence="1" id="KW-0472">Membrane</keyword>
<accession>A0A445DCA1</accession>
<dbReference type="Proteomes" id="UP000289738">
    <property type="component" value="Chromosome A04"/>
</dbReference>
<proteinExistence type="predicted"/>
<gene>
    <name evidence="2" type="ORF">Ahy_A04g017885</name>
</gene>